<evidence type="ECO:0000256" key="4">
    <source>
        <dbReference type="ARBA" id="ARBA00023136"/>
    </source>
</evidence>
<dbReference type="InterPro" id="IPR005828">
    <property type="entry name" value="MFS_sugar_transport-like"/>
</dbReference>
<protein>
    <recommendedName>
        <fullName evidence="6">Major facilitator superfamily (MFS) profile domain-containing protein</fullName>
    </recommendedName>
</protein>
<evidence type="ECO:0000313" key="7">
    <source>
        <dbReference type="EMBL" id="CAG9793178.1"/>
    </source>
</evidence>
<evidence type="ECO:0000256" key="2">
    <source>
        <dbReference type="ARBA" id="ARBA00022692"/>
    </source>
</evidence>
<dbReference type="InterPro" id="IPR020846">
    <property type="entry name" value="MFS_dom"/>
</dbReference>
<feature type="transmembrane region" description="Helical" evidence="5">
    <location>
        <begin position="103"/>
        <end position="123"/>
    </location>
</feature>
<organism evidence="7 9">
    <name type="scientific">Diatraea saccharalis</name>
    <name type="common">sugarcane borer</name>
    <dbReference type="NCBI Taxonomy" id="40085"/>
    <lineage>
        <taxon>Eukaryota</taxon>
        <taxon>Metazoa</taxon>
        <taxon>Ecdysozoa</taxon>
        <taxon>Arthropoda</taxon>
        <taxon>Hexapoda</taxon>
        <taxon>Insecta</taxon>
        <taxon>Pterygota</taxon>
        <taxon>Neoptera</taxon>
        <taxon>Endopterygota</taxon>
        <taxon>Lepidoptera</taxon>
        <taxon>Glossata</taxon>
        <taxon>Ditrysia</taxon>
        <taxon>Pyraloidea</taxon>
        <taxon>Crambidae</taxon>
        <taxon>Crambinae</taxon>
        <taxon>Diatraea</taxon>
    </lineage>
</organism>
<evidence type="ECO:0000313" key="8">
    <source>
        <dbReference type="EMBL" id="CAG9793181.1"/>
    </source>
</evidence>
<feature type="transmembrane region" description="Helical" evidence="5">
    <location>
        <begin position="217"/>
        <end position="235"/>
    </location>
</feature>
<dbReference type="OrthoDB" id="5296287at2759"/>
<dbReference type="EMBL" id="OU893336">
    <property type="protein sequence ID" value="CAG9793178.1"/>
    <property type="molecule type" value="Genomic_DNA"/>
</dbReference>
<dbReference type="InterPro" id="IPR036259">
    <property type="entry name" value="MFS_trans_sf"/>
</dbReference>
<dbReference type="GO" id="GO:0016020">
    <property type="term" value="C:membrane"/>
    <property type="evidence" value="ECO:0007669"/>
    <property type="project" value="UniProtKB-SubCell"/>
</dbReference>
<dbReference type="EMBL" id="OU893336">
    <property type="protein sequence ID" value="CAG9793181.1"/>
    <property type="molecule type" value="Genomic_DNA"/>
</dbReference>
<comment type="subcellular location">
    <subcellularLocation>
        <location evidence="1">Membrane</location>
        <topology evidence="1">Multi-pass membrane protein</topology>
    </subcellularLocation>
</comment>
<reference evidence="7" key="2">
    <citation type="submission" date="2022-10" db="EMBL/GenBank/DDBJ databases">
        <authorList>
            <consortium name="ENA_rothamsted_submissions"/>
            <consortium name="culmorum"/>
            <person name="King R."/>
        </authorList>
    </citation>
    <scope>NUCLEOTIDE SEQUENCE</scope>
</reference>
<gene>
    <name evidence="7" type="ORF">DIATSA_LOCUS10640</name>
    <name evidence="8" type="ORF">DIATSA_LOCUS10643</name>
</gene>
<evidence type="ECO:0000256" key="5">
    <source>
        <dbReference type="SAM" id="Phobius"/>
    </source>
</evidence>
<dbReference type="SUPFAM" id="SSF103473">
    <property type="entry name" value="MFS general substrate transporter"/>
    <property type="match status" value="1"/>
</dbReference>
<reference evidence="7" key="1">
    <citation type="submission" date="2021-12" db="EMBL/GenBank/DDBJ databases">
        <authorList>
            <person name="King R."/>
        </authorList>
    </citation>
    <scope>NUCLEOTIDE SEQUENCE</scope>
</reference>
<dbReference type="AlphaFoldDB" id="A0A9N9R9S8"/>
<feature type="transmembrane region" description="Helical" evidence="5">
    <location>
        <begin position="21"/>
        <end position="48"/>
    </location>
</feature>
<proteinExistence type="predicted"/>
<dbReference type="Pfam" id="PF00083">
    <property type="entry name" value="Sugar_tr"/>
    <property type="match status" value="1"/>
</dbReference>
<feature type="domain" description="Major facilitator superfamily (MFS) profile" evidence="6">
    <location>
        <begin position="36"/>
        <end position="261"/>
    </location>
</feature>
<dbReference type="PANTHER" id="PTHR24064">
    <property type="entry name" value="SOLUTE CARRIER FAMILY 22 MEMBER"/>
    <property type="match status" value="1"/>
</dbReference>
<dbReference type="PROSITE" id="PS50850">
    <property type="entry name" value="MFS"/>
    <property type="match status" value="1"/>
</dbReference>
<keyword evidence="3 5" id="KW-1133">Transmembrane helix</keyword>
<name>A0A9N9R9S8_9NEOP</name>
<evidence type="ECO:0000256" key="1">
    <source>
        <dbReference type="ARBA" id="ARBA00004141"/>
    </source>
</evidence>
<evidence type="ECO:0000256" key="3">
    <source>
        <dbReference type="ARBA" id="ARBA00022989"/>
    </source>
</evidence>
<sequence length="261" mass="29672">MGEEKPVEDKLIQTIGEFGKWQFLLVLLLCVPAKLSATWTLLGIIFLAPNTQFRCVERANSTRDISNNTCYSDCSKYDYVTDFEITIISQWDLVCERAWMVNFSQTVLMIGVLLGSIFFGFVADRFGRRPAILFASIIQLTLSLSISFSPNYWVFTAIRLFLGASTAGLMAVTFVLTVEIIGSKKREIVTTFYHLPFAVGQMILPLFSYYLRSWKRFSFGLGLTNLIFLLNIFLLSESPKWLISMGRLKEASKIMKKVAKL</sequence>
<dbReference type="Gene3D" id="1.20.1250.20">
    <property type="entry name" value="MFS general substrate transporter like domains"/>
    <property type="match status" value="1"/>
</dbReference>
<evidence type="ECO:0000313" key="9">
    <source>
        <dbReference type="Proteomes" id="UP001153714"/>
    </source>
</evidence>
<feature type="transmembrane region" description="Helical" evidence="5">
    <location>
        <begin position="193"/>
        <end position="211"/>
    </location>
</feature>
<accession>A0A9N9R9S8</accession>
<dbReference type="Proteomes" id="UP001153714">
    <property type="component" value="Chromosome 5"/>
</dbReference>
<feature type="transmembrane region" description="Helical" evidence="5">
    <location>
        <begin position="130"/>
        <end position="148"/>
    </location>
</feature>
<dbReference type="GO" id="GO:0022857">
    <property type="term" value="F:transmembrane transporter activity"/>
    <property type="evidence" value="ECO:0007669"/>
    <property type="project" value="InterPro"/>
</dbReference>
<keyword evidence="4 5" id="KW-0472">Membrane</keyword>
<evidence type="ECO:0000259" key="6">
    <source>
        <dbReference type="PROSITE" id="PS50850"/>
    </source>
</evidence>
<keyword evidence="9" id="KW-1185">Reference proteome</keyword>
<feature type="transmembrane region" description="Helical" evidence="5">
    <location>
        <begin position="160"/>
        <end position="181"/>
    </location>
</feature>
<keyword evidence="2 5" id="KW-0812">Transmembrane</keyword>